<dbReference type="Pfam" id="PF03446">
    <property type="entry name" value="NAD_binding_2"/>
    <property type="match status" value="1"/>
</dbReference>
<feature type="domain" description="6-phosphogluconate dehydrogenase NADP-binding" evidence="5">
    <location>
        <begin position="11"/>
        <end position="167"/>
    </location>
</feature>
<organism evidence="7 8">
    <name type="scientific">Amycolatopsis acidicola</name>
    <dbReference type="NCBI Taxonomy" id="2596893"/>
    <lineage>
        <taxon>Bacteria</taxon>
        <taxon>Bacillati</taxon>
        <taxon>Actinomycetota</taxon>
        <taxon>Actinomycetes</taxon>
        <taxon>Pseudonocardiales</taxon>
        <taxon>Pseudonocardiaceae</taxon>
        <taxon>Amycolatopsis</taxon>
    </lineage>
</organism>
<dbReference type="InterPro" id="IPR029154">
    <property type="entry name" value="HIBADH-like_NADP-bd"/>
</dbReference>
<sequence>MTGPHNGTERVAYIGLGSMGAGMARNLLRRLDGDLMVFDARPDAVAAFAAEGAKPATSLPDLADRTLVFLSLPGPPEFEAVVFGKGGLAEVLRPGALIVDLTTNRRETVIEAAEKLATQGIELVDSPVSGGKTGAEEGRLTLGVGGTAAAVERARPYMEAFATLVLHAGNIGAGDVCKLIHNLGLHILRQAMAEMFTIATKAGVDPAVVYEFVRTGSFGRHDQLKWLPTRVFNGEFETTETPWFRHALSLKDIRLAMELAGEVEVPTPLGSSCHELAEEATRRGWDDRDSWVIFSLQEEAAGVRVRTGTGS</sequence>
<evidence type="ECO:0000313" key="8">
    <source>
        <dbReference type="Proteomes" id="UP000319769"/>
    </source>
</evidence>
<comment type="similarity">
    <text evidence="1">Belongs to the HIBADH-related family.</text>
</comment>
<feature type="domain" description="3-hydroxyisobutyrate dehydrogenase-like NAD-binding" evidence="6">
    <location>
        <begin position="172"/>
        <end position="290"/>
    </location>
</feature>
<dbReference type="InterPro" id="IPR002204">
    <property type="entry name" value="3-OH-isobutyrate_DH-rel_CS"/>
</dbReference>
<dbReference type="PANTHER" id="PTHR43060">
    <property type="entry name" value="3-HYDROXYISOBUTYRATE DEHYDROGENASE-LIKE 1, MITOCHONDRIAL-RELATED"/>
    <property type="match status" value="1"/>
</dbReference>
<evidence type="ECO:0000256" key="1">
    <source>
        <dbReference type="ARBA" id="ARBA00009080"/>
    </source>
</evidence>
<dbReference type="Proteomes" id="UP000319769">
    <property type="component" value="Unassembled WGS sequence"/>
</dbReference>
<dbReference type="InterPro" id="IPR006115">
    <property type="entry name" value="6PGDH_NADP-bd"/>
</dbReference>
<dbReference type="OrthoDB" id="9135493at2"/>
<dbReference type="InterPro" id="IPR015815">
    <property type="entry name" value="HIBADH-related"/>
</dbReference>
<dbReference type="SUPFAM" id="SSF51735">
    <property type="entry name" value="NAD(P)-binding Rossmann-fold domains"/>
    <property type="match status" value="1"/>
</dbReference>
<feature type="active site" evidence="4">
    <location>
        <position position="178"/>
    </location>
</feature>
<dbReference type="SUPFAM" id="SSF48179">
    <property type="entry name" value="6-phosphogluconate dehydrogenase C-terminal domain-like"/>
    <property type="match status" value="1"/>
</dbReference>
<evidence type="ECO:0000313" key="7">
    <source>
        <dbReference type="EMBL" id="KAA9159409.1"/>
    </source>
</evidence>
<dbReference type="EMBL" id="VMNW02000029">
    <property type="protein sequence ID" value="KAA9159409.1"/>
    <property type="molecule type" value="Genomic_DNA"/>
</dbReference>
<dbReference type="GO" id="GO:0016054">
    <property type="term" value="P:organic acid catabolic process"/>
    <property type="evidence" value="ECO:0007669"/>
    <property type="project" value="UniProtKB-ARBA"/>
</dbReference>
<gene>
    <name evidence="7" type="ORF">FPZ12_020070</name>
</gene>
<proteinExistence type="inferred from homology"/>
<dbReference type="PANTHER" id="PTHR43060:SF15">
    <property type="entry name" value="3-HYDROXYISOBUTYRATE DEHYDROGENASE-LIKE 1, MITOCHONDRIAL-RELATED"/>
    <property type="match status" value="1"/>
</dbReference>
<evidence type="ECO:0000256" key="2">
    <source>
        <dbReference type="ARBA" id="ARBA00023002"/>
    </source>
</evidence>
<dbReference type="AlphaFoldDB" id="A0A5N0V2Q5"/>
<dbReference type="RefSeq" id="WP_144747425.1">
    <property type="nucleotide sequence ID" value="NZ_VMNW02000029.1"/>
</dbReference>
<comment type="caution">
    <text evidence="7">The sequence shown here is derived from an EMBL/GenBank/DDBJ whole genome shotgun (WGS) entry which is preliminary data.</text>
</comment>
<reference evidence="7" key="1">
    <citation type="submission" date="2019-09" db="EMBL/GenBank/DDBJ databases">
        <authorList>
            <person name="Teo W.F.A."/>
            <person name="Duangmal K."/>
        </authorList>
    </citation>
    <scope>NUCLEOTIDE SEQUENCE [LARGE SCALE GENOMIC DNA]</scope>
    <source>
        <strain evidence="7">K81G1</strain>
    </source>
</reference>
<dbReference type="InterPro" id="IPR013328">
    <property type="entry name" value="6PGD_dom2"/>
</dbReference>
<dbReference type="PIRSF" id="PIRSF000103">
    <property type="entry name" value="HIBADH"/>
    <property type="match status" value="1"/>
</dbReference>
<dbReference type="InterPro" id="IPR008927">
    <property type="entry name" value="6-PGluconate_DH-like_C_sf"/>
</dbReference>
<evidence type="ECO:0000256" key="3">
    <source>
        <dbReference type="ARBA" id="ARBA00023027"/>
    </source>
</evidence>
<name>A0A5N0V2Q5_9PSEU</name>
<dbReference type="InterPro" id="IPR036291">
    <property type="entry name" value="NAD(P)-bd_dom_sf"/>
</dbReference>
<evidence type="ECO:0000259" key="5">
    <source>
        <dbReference type="Pfam" id="PF03446"/>
    </source>
</evidence>
<dbReference type="Gene3D" id="3.40.50.720">
    <property type="entry name" value="NAD(P)-binding Rossmann-like Domain"/>
    <property type="match status" value="1"/>
</dbReference>
<dbReference type="Pfam" id="PF14833">
    <property type="entry name" value="NAD_binding_11"/>
    <property type="match status" value="1"/>
</dbReference>
<dbReference type="Gene3D" id="1.10.1040.10">
    <property type="entry name" value="N-(1-d-carboxylethyl)-l-norvaline Dehydrogenase, domain 2"/>
    <property type="match status" value="1"/>
</dbReference>
<dbReference type="GO" id="GO:0051287">
    <property type="term" value="F:NAD binding"/>
    <property type="evidence" value="ECO:0007669"/>
    <property type="project" value="InterPro"/>
</dbReference>
<dbReference type="GO" id="GO:0050661">
    <property type="term" value="F:NADP binding"/>
    <property type="evidence" value="ECO:0007669"/>
    <property type="project" value="InterPro"/>
</dbReference>
<evidence type="ECO:0000256" key="4">
    <source>
        <dbReference type="PIRSR" id="PIRSR000103-1"/>
    </source>
</evidence>
<keyword evidence="8" id="KW-1185">Reference proteome</keyword>
<protein>
    <submittedName>
        <fullName evidence="7">NAD(P)-dependent oxidoreductase</fullName>
    </submittedName>
</protein>
<keyword evidence="3" id="KW-0520">NAD</keyword>
<evidence type="ECO:0000259" key="6">
    <source>
        <dbReference type="Pfam" id="PF14833"/>
    </source>
</evidence>
<dbReference type="GO" id="GO:0016491">
    <property type="term" value="F:oxidoreductase activity"/>
    <property type="evidence" value="ECO:0007669"/>
    <property type="project" value="UniProtKB-KW"/>
</dbReference>
<dbReference type="PROSITE" id="PS00895">
    <property type="entry name" value="3_HYDROXYISOBUT_DH"/>
    <property type="match status" value="1"/>
</dbReference>
<accession>A0A5N0V2Q5</accession>
<keyword evidence="2" id="KW-0560">Oxidoreductase</keyword>